<organism evidence="2 3">
    <name type="scientific">Fusarium albosuccineum</name>
    <dbReference type="NCBI Taxonomy" id="1237068"/>
    <lineage>
        <taxon>Eukaryota</taxon>
        <taxon>Fungi</taxon>
        <taxon>Dikarya</taxon>
        <taxon>Ascomycota</taxon>
        <taxon>Pezizomycotina</taxon>
        <taxon>Sordariomycetes</taxon>
        <taxon>Hypocreomycetidae</taxon>
        <taxon>Hypocreales</taxon>
        <taxon>Nectriaceae</taxon>
        <taxon>Fusarium</taxon>
        <taxon>Fusarium decemcellulare species complex</taxon>
    </lineage>
</organism>
<proteinExistence type="predicted"/>
<comment type="caution">
    <text evidence="2">The sequence shown here is derived from an EMBL/GenBank/DDBJ whole genome shotgun (WGS) entry which is preliminary data.</text>
</comment>
<feature type="compositionally biased region" description="Polar residues" evidence="1">
    <location>
        <begin position="25"/>
        <end position="40"/>
    </location>
</feature>
<feature type="compositionally biased region" description="Polar residues" evidence="1">
    <location>
        <begin position="493"/>
        <end position="502"/>
    </location>
</feature>
<feature type="compositionally biased region" description="Basic and acidic residues" evidence="1">
    <location>
        <begin position="7"/>
        <end position="24"/>
    </location>
</feature>
<evidence type="ECO:0000313" key="2">
    <source>
        <dbReference type="EMBL" id="KAF4472479.1"/>
    </source>
</evidence>
<feature type="region of interest" description="Disordered" evidence="1">
    <location>
        <begin position="1"/>
        <end position="40"/>
    </location>
</feature>
<evidence type="ECO:0000256" key="1">
    <source>
        <dbReference type="SAM" id="MobiDB-lite"/>
    </source>
</evidence>
<feature type="region of interest" description="Disordered" evidence="1">
    <location>
        <begin position="409"/>
        <end position="502"/>
    </location>
</feature>
<dbReference type="Proteomes" id="UP000554235">
    <property type="component" value="Unassembled WGS sequence"/>
</dbReference>
<sequence length="502" mass="57029">MPPSPKLSERPHSDDGFDPNERSCTDSTPAPTLGSAQQPSITMNTDDIRQHYHLIHDAGTISWILKMRQPPPVSIENITGLDCLLVVLRRIYCEYMLGSDGIAQKQWFKDAEARNPLLRHAWLMNGEPVSKVQHEREAISDALERSKKNLVKELQKFQDPNASFLDMCTGTLMNATLWGYEPFHLLDKRIIMPKDDNDEFNQVDWAIDEVAEWSIIELNLQENPDQTLHGAVEECFGCDNEDGILYVPSQPTIVRVLYTPGAERCLGLHDLRHFTLPQGEYFKVGDDQNKYMEDTHRLEYCLIAVVRLRSSPEENDNVRTYETNGANIAAESEPRLITPGDWSIGSSAHTFMLFFSQTDEVPDEDWPEISGPEQILDFEREQLFEDVLAKGTGQPARNIREGMRQFHLPRQPVVPVDPTDHQPRTSIFIPDRLKHLYSRPRLSPPSSFQIRDDSPASSSIPREESTAQASQRPYPRHNRGRSSEYGNKGKQPKPSTSGEASS</sequence>
<dbReference type="AlphaFoldDB" id="A0A8H4LR89"/>
<reference evidence="2 3" key="1">
    <citation type="submission" date="2020-01" db="EMBL/GenBank/DDBJ databases">
        <title>Identification and distribution of gene clusters putatively required for synthesis of sphingolipid metabolism inhibitors in phylogenetically diverse species of the filamentous fungus Fusarium.</title>
        <authorList>
            <person name="Kim H.-S."/>
            <person name="Busman M."/>
            <person name="Brown D.W."/>
            <person name="Divon H."/>
            <person name="Uhlig S."/>
            <person name="Proctor R.H."/>
        </authorList>
    </citation>
    <scope>NUCLEOTIDE SEQUENCE [LARGE SCALE GENOMIC DNA]</scope>
    <source>
        <strain evidence="2 3">NRRL 20459</strain>
    </source>
</reference>
<feature type="compositionally biased region" description="Polar residues" evidence="1">
    <location>
        <begin position="455"/>
        <end position="471"/>
    </location>
</feature>
<protein>
    <submittedName>
        <fullName evidence="2">Uncharacterized protein</fullName>
    </submittedName>
</protein>
<accession>A0A8H4LR89</accession>
<evidence type="ECO:0000313" key="3">
    <source>
        <dbReference type="Proteomes" id="UP000554235"/>
    </source>
</evidence>
<name>A0A8H4LR89_9HYPO</name>
<gene>
    <name evidence="2" type="ORF">FALBO_604</name>
</gene>
<keyword evidence="3" id="KW-1185">Reference proteome</keyword>
<dbReference type="OrthoDB" id="5103079at2759"/>
<dbReference type="EMBL" id="JAADYS010000070">
    <property type="protein sequence ID" value="KAF4472479.1"/>
    <property type="molecule type" value="Genomic_DNA"/>
</dbReference>